<dbReference type="OrthoDB" id="6136301at2759"/>
<keyword evidence="6 9" id="KW-1133">Transmembrane helix</keyword>
<dbReference type="GO" id="GO:0070782">
    <property type="term" value="P:phosphatidylserine exposure on apoptotic cell surface"/>
    <property type="evidence" value="ECO:0007669"/>
    <property type="project" value="TreeGrafter"/>
</dbReference>
<dbReference type="STRING" id="109280.ENSHCOP00000023755"/>
<evidence type="ECO:0000256" key="3">
    <source>
        <dbReference type="ARBA" id="ARBA00022475"/>
    </source>
</evidence>
<evidence type="ECO:0000256" key="1">
    <source>
        <dbReference type="ARBA" id="ARBA00004651"/>
    </source>
</evidence>
<dbReference type="Proteomes" id="UP000264820">
    <property type="component" value="Unplaced"/>
</dbReference>
<dbReference type="InterPro" id="IPR018629">
    <property type="entry name" value="XK-rel"/>
</dbReference>
<feature type="transmembrane region" description="Helical" evidence="9">
    <location>
        <begin position="209"/>
        <end position="229"/>
    </location>
</feature>
<sequence>MERGAFSKYSWIDFVFSVIGVCTFLVDWGSDLWVAVEFYCHGDFLWFGALVALMILSSSVVQMFSWFWLKYDRQLPGFRNEIGAEAVLFVDRVKLTCLLHVLQLGFLCRHISAIRQGFRVWWRKEEGSEYAVYLTHDLSMLRLIETFCESAPQLTLMIYVVLRTNKARTVQFVSIVASTTSIAWMVVDYHRCLRSFLPDKAKQGWGSSFVYFLWNLLLISPRVAALALFASVLPTYIAAHFLIVWSSFVVWAWRQRTDFMDSVGGEWLYRATVGLIWYFSWFNVAEGRTRSRSIIYHTFITTDGGILLATWWCYRDPVTSQSYAMALLITLPLTYLLGLLFKCIYYCCFHPKLWRPPLREAGLPDDLPDAEVSFREFPIQDGALSSQLLNKRMAHNAALFYSSQ</sequence>
<keyword evidence="5" id="KW-0053">Apoptosis</keyword>
<dbReference type="CTD" id="497082"/>
<feature type="transmembrane region" description="Helical" evidence="9">
    <location>
        <begin position="324"/>
        <end position="349"/>
    </location>
</feature>
<dbReference type="GO" id="GO:1902742">
    <property type="term" value="P:apoptotic process involved in development"/>
    <property type="evidence" value="ECO:0007669"/>
    <property type="project" value="TreeGrafter"/>
</dbReference>
<evidence type="ECO:0000256" key="5">
    <source>
        <dbReference type="ARBA" id="ARBA00022703"/>
    </source>
</evidence>
<keyword evidence="11" id="KW-1185">Reference proteome</keyword>
<dbReference type="KEGG" id="hcq:109513529"/>
<feature type="transmembrane region" description="Helical" evidence="9">
    <location>
        <begin position="9"/>
        <end position="26"/>
    </location>
</feature>
<dbReference type="PANTHER" id="PTHR16024">
    <property type="entry name" value="XK-RELATED PROTEIN"/>
    <property type="match status" value="1"/>
</dbReference>
<organism evidence="10 11">
    <name type="scientific">Hippocampus comes</name>
    <name type="common">Tiger tail seahorse</name>
    <dbReference type="NCBI Taxonomy" id="109280"/>
    <lineage>
        <taxon>Eukaryota</taxon>
        <taxon>Metazoa</taxon>
        <taxon>Chordata</taxon>
        <taxon>Craniata</taxon>
        <taxon>Vertebrata</taxon>
        <taxon>Euteleostomi</taxon>
        <taxon>Actinopterygii</taxon>
        <taxon>Neopterygii</taxon>
        <taxon>Teleostei</taxon>
        <taxon>Neoteleostei</taxon>
        <taxon>Acanthomorphata</taxon>
        <taxon>Syngnathiaria</taxon>
        <taxon>Syngnathiformes</taxon>
        <taxon>Syngnathoidei</taxon>
        <taxon>Syngnathidae</taxon>
        <taxon>Hippocampus</taxon>
    </lineage>
</organism>
<dbReference type="GO" id="GO:0005886">
    <property type="term" value="C:plasma membrane"/>
    <property type="evidence" value="ECO:0007669"/>
    <property type="project" value="UniProtKB-SubCell"/>
</dbReference>
<feature type="transmembrane region" description="Helical" evidence="9">
    <location>
        <begin position="294"/>
        <end position="312"/>
    </location>
</feature>
<feature type="transmembrane region" description="Helical" evidence="9">
    <location>
        <begin position="236"/>
        <end position="255"/>
    </location>
</feature>
<dbReference type="RefSeq" id="XP_019721604.1">
    <property type="nucleotide sequence ID" value="XM_019866045.1"/>
</dbReference>
<evidence type="ECO:0000256" key="9">
    <source>
        <dbReference type="RuleBase" id="RU910716"/>
    </source>
</evidence>
<evidence type="ECO:0000256" key="7">
    <source>
        <dbReference type="ARBA" id="ARBA00023136"/>
    </source>
</evidence>
<proteinExistence type="inferred from homology"/>
<comment type="catalytic activity">
    <reaction evidence="8">
        <text>a 1,2-diacyl-sn-glycero-3-phospho-L-serine(in) = a 1,2-diacyl-sn-glycero-3-phospho-L-serine(out)</text>
        <dbReference type="Rhea" id="RHEA:38663"/>
        <dbReference type="ChEBI" id="CHEBI:57262"/>
    </reaction>
</comment>
<dbReference type="PANTHER" id="PTHR16024:SF8">
    <property type="entry name" value="XK-RELATED PROTEIN 8"/>
    <property type="match status" value="1"/>
</dbReference>
<dbReference type="GeneID" id="109513529"/>
<feature type="transmembrane region" description="Helical" evidence="9">
    <location>
        <begin position="172"/>
        <end position="189"/>
    </location>
</feature>
<evidence type="ECO:0000256" key="6">
    <source>
        <dbReference type="ARBA" id="ARBA00022989"/>
    </source>
</evidence>
<evidence type="ECO:0000313" key="11">
    <source>
        <dbReference type="Proteomes" id="UP000264820"/>
    </source>
</evidence>
<keyword evidence="3" id="KW-1003">Cell membrane</keyword>
<feature type="transmembrane region" description="Helical" evidence="9">
    <location>
        <begin position="46"/>
        <end position="69"/>
    </location>
</feature>
<evidence type="ECO:0000256" key="8">
    <source>
        <dbReference type="ARBA" id="ARBA00024479"/>
    </source>
</evidence>
<keyword evidence="4 9" id="KW-0812">Transmembrane</keyword>
<dbReference type="InterPro" id="IPR050895">
    <property type="entry name" value="XK-related_scramblase"/>
</dbReference>
<feature type="transmembrane region" description="Helical" evidence="9">
    <location>
        <begin position="267"/>
        <end position="285"/>
    </location>
</feature>
<evidence type="ECO:0000256" key="4">
    <source>
        <dbReference type="ARBA" id="ARBA00022692"/>
    </source>
</evidence>
<reference evidence="10" key="1">
    <citation type="submission" date="2025-08" db="UniProtKB">
        <authorList>
            <consortium name="Ensembl"/>
        </authorList>
    </citation>
    <scope>IDENTIFICATION</scope>
</reference>
<reference evidence="10" key="2">
    <citation type="submission" date="2025-09" db="UniProtKB">
        <authorList>
            <consortium name="Ensembl"/>
        </authorList>
    </citation>
    <scope>IDENTIFICATION</scope>
</reference>
<comment type="subcellular location">
    <subcellularLocation>
        <location evidence="1">Cell membrane</location>
        <topology evidence="1">Multi-pass membrane protein</topology>
    </subcellularLocation>
    <subcellularLocation>
        <location evidence="9">Membrane</location>
        <topology evidence="9">Multi-pass membrane protein</topology>
    </subcellularLocation>
</comment>
<dbReference type="AlphaFoldDB" id="A0A3Q2YXE6"/>
<dbReference type="Ensembl" id="ENSHCOT00000026021.1">
    <property type="protein sequence ID" value="ENSHCOP00000023755.1"/>
    <property type="gene ID" value="ENSHCOG00000012561.1"/>
</dbReference>
<evidence type="ECO:0000256" key="2">
    <source>
        <dbReference type="ARBA" id="ARBA00008789"/>
    </source>
</evidence>
<dbReference type="OMA" id="PKLWRPP"/>
<dbReference type="Pfam" id="PF09815">
    <property type="entry name" value="XK-related"/>
    <property type="match status" value="1"/>
</dbReference>
<protein>
    <recommendedName>
        <fullName evidence="9">XK-related protein</fullName>
    </recommendedName>
</protein>
<accession>A0A3Q2YXE6</accession>
<name>A0A3Q2YXE6_HIPCM</name>
<dbReference type="GO" id="GO:0043652">
    <property type="term" value="P:engulfment of apoptotic cell"/>
    <property type="evidence" value="ECO:0007669"/>
    <property type="project" value="TreeGrafter"/>
</dbReference>
<keyword evidence="7 9" id="KW-0472">Membrane</keyword>
<comment type="similarity">
    <text evidence="2 9">Belongs to the XK family.</text>
</comment>
<evidence type="ECO:0000313" key="10">
    <source>
        <dbReference type="Ensembl" id="ENSHCOP00000023755.1"/>
    </source>
</evidence>
<dbReference type="GeneTree" id="ENSGT01140000282565"/>